<comment type="caution">
    <text evidence="2">The sequence shown here is derived from an EMBL/GenBank/DDBJ whole genome shotgun (WGS) entry which is preliminary data.</text>
</comment>
<evidence type="ECO:0000313" key="3">
    <source>
        <dbReference type="Proteomes" id="UP000600365"/>
    </source>
</evidence>
<evidence type="ECO:0000313" key="2">
    <source>
        <dbReference type="EMBL" id="GGN76726.1"/>
    </source>
</evidence>
<reference evidence="2 3" key="1">
    <citation type="journal article" date="2014" name="Int. J. Syst. Evol. Microbiol.">
        <title>Complete genome sequence of Corynebacterium casei LMG S-19264T (=DSM 44701T), isolated from a smear-ripened cheese.</title>
        <authorList>
            <consortium name="US DOE Joint Genome Institute (JGI-PGF)"/>
            <person name="Walter F."/>
            <person name="Albersmeier A."/>
            <person name="Kalinowski J."/>
            <person name="Ruckert C."/>
        </authorList>
    </citation>
    <scope>NUCLEOTIDE SEQUENCE [LARGE SCALE GENOMIC DNA]</scope>
    <source>
        <strain evidence="2 3">CGMCC 4.7111</strain>
    </source>
</reference>
<evidence type="ECO:0000256" key="1">
    <source>
        <dbReference type="SAM" id="MobiDB-lite"/>
    </source>
</evidence>
<feature type="region of interest" description="Disordered" evidence="1">
    <location>
        <begin position="1"/>
        <end position="91"/>
    </location>
</feature>
<dbReference type="EMBL" id="BMMM01000011">
    <property type="protein sequence ID" value="GGN76726.1"/>
    <property type="molecule type" value="Genomic_DNA"/>
</dbReference>
<name>A0A918D6Q7_9ACTN</name>
<dbReference type="AlphaFoldDB" id="A0A918D6Q7"/>
<protein>
    <submittedName>
        <fullName evidence="2">Uncharacterized protein</fullName>
    </submittedName>
</protein>
<gene>
    <name evidence="2" type="ORF">GCM10011579_058170</name>
</gene>
<accession>A0A918D6Q7</accession>
<organism evidence="2 3">
    <name type="scientific">Streptomyces albiflavescens</name>
    <dbReference type="NCBI Taxonomy" id="1623582"/>
    <lineage>
        <taxon>Bacteria</taxon>
        <taxon>Bacillati</taxon>
        <taxon>Actinomycetota</taxon>
        <taxon>Actinomycetes</taxon>
        <taxon>Kitasatosporales</taxon>
        <taxon>Streptomycetaceae</taxon>
        <taxon>Streptomyces</taxon>
    </lineage>
</organism>
<keyword evidence="3" id="KW-1185">Reference proteome</keyword>
<sequence length="131" mass="14001">MFVRAGEGAVGRDLPGDQREEEGREAEEEGRPPRNRGGSSEAAVLIGMPRAPGGLGRATVRSVRRTGAGSSGCVREGTTRAKLGRPRPGVTHSPLWAGCISHLGKNLRQGVRLRQTESRPVMHLAHVLHTL</sequence>
<proteinExistence type="predicted"/>
<dbReference type="Proteomes" id="UP000600365">
    <property type="component" value="Unassembled WGS sequence"/>
</dbReference>